<sequence>MSSFKGAKTKASREVLRIVQDVLKEPLSSNGLNAAEVFNLATRKLPKPAYLPWTEGVGRSPNPGYPMRSM</sequence>
<feature type="non-terminal residue" evidence="2">
    <location>
        <position position="70"/>
    </location>
</feature>
<keyword evidence="3" id="KW-1185">Reference proteome</keyword>
<dbReference type="Proteomes" id="UP000054549">
    <property type="component" value="Unassembled WGS sequence"/>
</dbReference>
<dbReference type="AlphaFoldDB" id="A0A0C2WNB6"/>
<name>A0A0C2WNB6_AMAMK</name>
<organism evidence="2 3">
    <name type="scientific">Amanita muscaria (strain Koide BX008)</name>
    <dbReference type="NCBI Taxonomy" id="946122"/>
    <lineage>
        <taxon>Eukaryota</taxon>
        <taxon>Fungi</taxon>
        <taxon>Dikarya</taxon>
        <taxon>Basidiomycota</taxon>
        <taxon>Agaricomycotina</taxon>
        <taxon>Agaricomycetes</taxon>
        <taxon>Agaricomycetidae</taxon>
        <taxon>Agaricales</taxon>
        <taxon>Pluteineae</taxon>
        <taxon>Amanitaceae</taxon>
        <taxon>Amanita</taxon>
    </lineage>
</organism>
<protein>
    <submittedName>
        <fullName evidence="2">Uncharacterized protein</fullName>
    </submittedName>
</protein>
<proteinExistence type="predicted"/>
<dbReference type="HOGENOM" id="CLU_2764630_0_0_1"/>
<feature type="region of interest" description="Disordered" evidence="1">
    <location>
        <begin position="51"/>
        <end position="70"/>
    </location>
</feature>
<dbReference type="EMBL" id="KN818359">
    <property type="protein sequence ID" value="KIL57748.1"/>
    <property type="molecule type" value="Genomic_DNA"/>
</dbReference>
<evidence type="ECO:0000313" key="3">
    <source>
        <dbReference type="Proteomes" id="UP000054549"/>
    </source>
</evidence>
<evidence type="ECO:0000313" key="2">
    <source>
        <dbReference type="EMBL" id="KIL57748.1"/>
    </source>
</evidence>
<evidence type="ECO:0000256" key="1">
    <source>
        <dbReference type="SAM" id="MobiDB-lite"/>
    </source>
</evidence>
<reference evidence="2 3" key="1">
    <citation type="submission" date="2014-04" db="EMBL/GenBank/DDBJ databases">
        <title>Evolutionary Origins and Diversification of the Mycorrhizal Mutualists.</title>
        <authorList>
            <consortium name="DOE Joint Genome Institute"/>
            <consortium name="Mycorrhizal Genomics Consortium"/>
            <person name="Kohler A."/>
            <person name="Kuo A."/>
            <person name="Nagy L.G."/>
            <person name="Floudas D."/>
            <person name="Copeland A."/>
            <person name="Barry K.W."/>
            <person name="Cichocki N."/>
            <person name="Veneault-Fourrey C."/>
            <person name="LaButti K."/>
            <person name="Lindquist E.A."/>
            <person name="Lipzen A."/>
            <person name="Lundell T."/>
            <person name="Morin E."/>
            <person name="Murat C."/>
            <person name="Riley R."/>
            <person name="Ohm R."/>
            <person name="Sun H."/>
            <person name="Tunlid A."/>
            <person name="Henrissat B."/>
            <person name="Grigoriev I.V."/>
            <person name="Hibbett D.S."/>
            <person name="Martin F."/>
        </authorList>
    </citation>
    <scope>NUCLEOTIDE SEQUENCE [LARGE SCALE GENOMIC DNA]</scope>
    <source>
        <strain evidence="2 3">Koide BX008</strain>
    </source>
</reference>
<accession>A0A0C2WNB6</accession>
<gene>
    <name evidence="2" type="ORF">M378DRAFT_27853</name>
</gene>
<dbReference type="InParanoid" id="A0A0C2WNB6"/>